<name>A0AAD5XIX1_9FUNG</name>
<feature type="region of interest" description="Disordered" evidence="3">
    <location>
        <begin position="147"/>
        <end position="186"/>
    </location>
</feature>
<dbReference type="Pfam" id="PF00018">
    <property type="entry name" value="SH3_1"/>
    <property type="match status" value="2"/>
</dbReference>
<sequence>MEKWDTEQVAQFVTGLGLESAYGTAMRDNEITGSLLVHANHAMLRSLGITSVGHRIAILSALSLDSSSISNLHAPTNELVLEHLSSEILFLRQEIRNLREEISPLWSLLDNKPLRRTPSPSGSHSRSSSKSYKILSPLTFENQSVEGRKSFDQLKSNNSSKSPGESIGSNDVGNNPLSPNNRSDIPINEIANNNSIGIIRICLDGISNNGLVSKIAPPSITKAFQVSESDACSKIIASILKKYNIIENWKLFGFFFFTTGGQGDPFKRRLQHDEKPLVIVKQEGGGGGIFAIKRIESEHQFPATQYRQKLHQHQLQQQQNQQQTVYSSNQQAPLTSILPTQNTPTYSQKTFKTDSQRLESLSTSNTFIAIFNYRASRADELNVTAGDRFQVLKRDRDWVTAQNINTSQTTTTATDNLIGWIPLGCLKELTVREIVGNEDFENVGTRNGSSSGDSGSVVVGVTADMVLPVSAVVLYDFDGNGIRGELRVYAGQRVLVVKKEKEWVFVKSENGKKGWIPNAYVSVTSEIFGPFHGGTGFRIERNPLAKIANLLDHFDDITIQEEAPAEKKSAGILTLIEGVNVGIGRWIELEHRQESVLTADKSIVLDRLETGLQLISLVQSKANKLISHPQRNEISRWIEKASETCNLSSEIGNSCNVSDGGKEDERLEVVITALKTAIQLLQ</sequence>
<dbReference type="SMART" id="SM00326">
    <property type="entry name" value="SH3"/>
    <property type="match status" value="2"/>
</dbReference>
<dbReference type="Pfam" id="PF07647">
    <property type="entry name" value="SAM_2"/>
    <property type="match status" value="1"/>
</dbReference>
<dbReference type="InterPro" id="IPR001660">
    <property type="entry name" value="SAM"/>
</dbReference>
<dbReference type="Pfam" id="PF00788">
    <property type="entry name" value="RA"/>
    <property type="match status" value="1"/>
</dbReference>
<evidence type="ECO:0000259" key="4">
    <source>
        <dbReference type="PROSITE" id="PS50002"/>
    </source>
</evidence>
<keyword evidence="1 2" id="KW-0728">SH3 domain</keyword>
<dbReference type="Gene3D" id="2.30.30.40">
    <property type="entry name" value="SH3 Domains"/>
    <property type="match status" value="2"/>
</dbReference>
<accession>A0AAD5XIX1</accession>
<evidence type="ECO:0000256" key="2">
    <source>
        <dbReference type="PROSITE-ProRule" id="PRU00192"/>
    </source>
</evidence>
<dbReference type="SUPFAM" id="SSF54236">
    <property type="entry name" value="Ubiquitin-like"/>
    <property type="match status" value="1"/>
</dbReference>
<evidence type="ECO:0000313" key="6">
    <source>
        <dbReference type="EMBL" id="KAJ3132627.1"/>
    </source>
</evidence>
<feature type="domain" description="SAM" evidence="5">
    <location>
        <begin position="4"/>
        <end position="62"/>
    </location>
</feature>
<dbReference type="PROSITE" id="PS50002">
    <property type="entry name" value="SH3"/>
    <property type="match status" value="2"/>
</dbReference>
<dbReference type="AlphaFoldDB" id="A0AAD5XIX1"/>
<evidence type="ECO:0000256" key="3">
    <source>
        <dbReference type="SAM" id="MobiDB-lite"/>
    </source>
</evidence>
<proteinExistence type="predicted"/>
<dbReference type="Gene3D" id="3.10.20.90">
    <property type="entry name" value="Phosphatidylinositol 3-kinase Catalytic Subunit, Chain A, domain 1"/>
    <property type="match status" value="1"/>
</dbReference>
<keyword evidence="7" id="KW-1185">Reference proteome</keyword>
<dbReference type="CDD" id="cd00174">
    <property type="entry name" value="SH3"/>
    <property type="match status" value="2"/>
</dbReference>
<feature type="compositionally biased region" description="Polar residues" evidence="3">
    <location>
        <begin position="153"/>
        <end position="183"/>
    </location>
</feature>
<evidence type="ECO:0000259" key="5">
    <source>
        <dbReference type="PROSITE" id="PS50105"/>
    </source>
</evidence>
<dbReference type="EMBL" id="JADGJH010000245">
    <property type="protein sequence ID" value="KAJ3132627.1"/>
    <property type="molecule type" value="Genomic_DNA"/>
</dbReference>
<dbReference type="InterPro" id="IPR000159">
    <property type="entry name" value="RA_dom"/>
</dbReference>
<feature type="domain" description="SH3" evidence="4">
    <location>
        <begin position="466"/>
        <end position="526"/>
    </location>
</feature>
<feature type="domain" description="SH3" evidence="4">
    <location>
        <begin position="362"/>
        <end position="431"/>
    </location>
</feature>
<dbReference type="InterPro" id="IPR013761">
    <property type="entry name" value="SAM/pointed_sf"/>
</dbReference>
<dbReference type="Gene3D" id="1.10.150.50">
    <property type="entry name" value="Transcription Factor, Ets-1"/>
    <property type="match status" value="1"/>
</dbReference>
<dbReference type="SUPFAM" id="SSF50044">
    <property type="entry name" value="SH3-domain"/>
    <property type="match status" value="2"/>
</dbReference>
<dbReference type="InterPro" id="IPR036028">
    <property type="entry name" value="SH3-like_dom_sf"/>
</dbReference>
<reference evidence="6" key="1">
    <citation type="submission" date="2020-05" db="EMBL/GenBank/DDBJ databases">
        <title>Phylogenomic resolution of chytrid fungi.</title>
        <authorList>
            <person name="Stajich J.E."/>
            <person name="Amses K."/>
            <person name="Simmons R."/>
            <person name="Seto K."/>
            <person name="Myers J."/>
            <person name="Bonds A."/>
            <person name="Quandt C.A."/>
            <person name="Barry K."/>
            <person name="Liu P."/>
            <person name="Grigoriev I."/>
            <person name="Longcore J.E."/>
            <person name="James T.Y."/>
        </authorList>
    </citation>
    <scope>NUCLEOTIDE SEQUENCE</scope>
    <source>
        <strain evidence="6">JEL0513</strain>
    </source>
</reference>
<dbReference type="GO" id="GO:0007165">
    <property type="term" value="P:signal transduction"/>
    <property type="evidence" value="ECO:0007669"/>
    <property type="project" value="InterPro"/>
</dbReference>
<dbReference type="InterPro" id="IPR001452">
    <property type="entry name" value="SH3_domain"/>
</dbReference>
<dbReference type="InterPro" id="IPR029071">
    <property type="entry name" value="Ubiquitin-like_domsf"/>
</dbReference>
<dbReference type="SUPFAM" id="SSF47769">
    <property type="entry name" value="SAM/Pointed domain"/>
    <property type="match status" value="1"/>
</dbReference>
<evidence type="ECO:0000313" key="7">
    <source>
        <dbReference type="Proteomes" id="UP001211907"/>
    </source>
</evidence>
<comment type="caution">
    <text evidence="6">The sequence shown here is derived from an EMBL/GenBank/DDBJ whole genome shotgun (WGS) entry which is preliminary data.</text>
</comment>
<dbReference type="Proteomes" id="UP001211907">
    <property type="component" value="Unassembled WGS sequence"/>
</dbReference>
<dbReference type="PROSITE" id="PS50105">
    <property type="entry name" value="SAM_DOMAIN"/>
    <property type="match status" value="1"/>
</dbReference>
<dbReference type="SMART" id="SM00454">
    <property type="entry name" value="SAM"/>
    <property type="match status" value="1"/>
</dbReference>
<evidence type="ECO:0000256" key="1">
    <source>
        <dbReference type="ARBA" id="ARBA00022443"/>
    </source>
</evidence>
<protein>
    <submittedName>
        <fullName evidence="6">Adaptor for signal transduction</fullName>
    </submittedName>
</protein>
<gene>
    <name evidence="6" type="primary">STE50</name>
    <name evidence="6" type="ORF">HK100_005181</name>
</gene>
<organism evidence="6 7">
    <name type="scientific">Physocladia obscura</name>
    <dbReference type="NCBI Taxonomy" id="109957"/>
    <lineage>
        <taxon>Eukaryota</taxon>
        <taxon>Fungi</taxon>
        <taxon>Fungi incertae sedis</taxon>
        <taxon>Chytridiomycota</taxon>
        <taxon>Chytridiomycota incertae sedis</taxon>
        <taxon>Chytridiomycetes</taxon>
        <taxon>Chytridiales</taxon>
        <taxon>Chytriomycetaceae</taxon>
        <taxon>Physocladia</taxon>
    </lineage>
</organism>